<feature type="region of interest" description="Disordered" evidence="6">
    <location>
        <begin position="576"/>
        <end position="606"/>
    </location>
</feature>
<dbReference type="InterPro" id="IPR036864">
    <property type="entry name" value="Zn2-C6_fun-type_DNA-bd_sf"/>
</dbReference>
<proteinExistence type="predicted"/>
<evidence type="ECO:0000259" key="7">
    <source>
        <dbReference type="PROSITE" id="PS00463"/>
    </source>
</evidence>
<dbReference type="GO" id="GO:0000981">
    <property type="term" value="F:DNA-binding transcription factor activity, RNA polymerase II-specific"/>
    <property type="evidence" value="ECO:0007669"/>
    <property type="project" value="InterPro"/>
</dbReference>
<dbReference type="AlphaFoldDB" id="A0AAN7AHD1"/>
<feature type="domain" description="Zn(2)-C6 fungal-type" evidence="7">
    <location>
        <begin position="19"/>
        <end position="50"/>
    </location>
</feature>
<evidence type="ECO:0000256" key="6">
    <source>
        <dbReference type="SAM" id="MobiDB-lite"/>
    </source>
</evidence>
<comment type="subcellular location">
    <subcellularLocation>
        <location evidence="1">Nucleus</location>
    </subcellularLocation>
</comment>
<evidence type="ECO:0000256" key="5">
    <source>
        <dbReference type="ARBA" id="ARBA00023242"/>
    </source>
</evidence>
<dbReference type="GO" id="GO:0005634">
    <property type="term" value="C:nucleus"/>
    <property type="evidence" value="ECO:0007669"/>
    <property type="project" value="UniProtKB-SubCell"/>
</dbReference>
<sequence length="731" mass="82702">METLVEASSSSKVSKGPRACATCARAKSRCIPGPDGQQKCERCHRLCKPCSQQTPAPPRKRKDPKPTRVSELERRIEDLTALIGSSQNLAVAAAAAASIKVPIRDLSVVHPPPLHPEGMGQHPGSFPGAYMTAPSLTQKVYPIRQGPWDDPAPHLFPREEVSFVSPEEQPSQQPQDPLRSVRGGSLGGMQTESPSSRSSPHTQHQDDEWPGEEEAEQLLADYRTHMCHLFPFVRVPRHLTSAQIREQRPFLWKAVMMEACHQDGPRQMVLGNRLLEDISEAAFMPVKATLDMLQGTQLLVAWFNYNLVKSQTTNLLFLIRSITSSLNYDDLEGEDGWSSESLEKMRAFAGTYYMVTVAFTTNKNPDYMVESPCLSKCCQILRSRREYETDELLVYLVRTQQATQYVARSLKQHNTHQKEIQPLAALIEKLRRGLHTFKSTLPPDIKENPAIKGHIQVAELLLYQSSFHEPETSHWSSQESPVVPMSPTEERLQMLWDCARVVREFLAARFEYKMTDYPRFVCMSSFPFTFVFLTLLKLMTLRLPGWDLKTVREELGFEQFVERQIEDMEFTAARRKKRSRSRVSGGASNQNSPEDPDGPRSINGYQEIDEDDPFVKLARKIRNLKTCVVGCLSEFEKRDRDIESGVATTGLTRVYEQAPMTLADATQDLMHDLIQDLGGNVWQSSDWNFVELYLNAGDPMMLDFSGGGDGMGQATQQFQSWGYNNAYRPES</sequence>
<accession>A0AAN7AHD1</accession>
<reference evidence="8" key="2">
    <citation type="submission" date="2023-05" db="EMBL/GenBank/DDBJ databases">
        <authorList>
            <consortium name="Lawrence Berkeley National Laboratory"/>
            <person name="Steindorff A."/>
            <person name="Hensen N."/>
            <person name="Bonometti L."/>
            <person name="Westerberg I."/>
            <person name="Brannstrom I.O."/>
            <person name="Guillou S."/>
            <person name="Cros-Aarteil S."/>
            <person name="Calhoun S."/>
            <person name="Haridas S."/>
            <person name="Kuo A."/>
            <person name="Mondo S."/>
            <person name="Pangilinan J."/>
            <person name="Riley R."/>
            <person name="Labutti K."/>
            <person name="Andreopoulos B."/>
            <person name="Lipzen A."/>
            <person name="Chen C."/>
            <person name="Yanf M."/>
            <person name="Daum C."/>
            <person name="Ng V."/>
            <person name="Clum A."/>
            <person name="Ohm R."/>
            <person name="Martin F."/>
            <person name="Silar P."/>
            <person name="Natvig D."/>
            <person name="Lalanne C."/>
            <person name="Gautier V."/>
            <person name="Ament-Velasquez S.L."/>
            <person name="Kruys A."/>
            <person name="Hutchinson M.I."/>
            <person name="Powell A.J."/>
            <person name="Barry K."/>
            <person name="Miller A.N."/>
            <person name="Grigoriev I.V."/>
            <person name="Debuchy R."/>
            <person name="Gladieux P."/>
            <person name="Thoren M.H."/>
            <person name="Johannesson H."/>
        </authorList>
    </citation>
    <scope>NUCLEOTIDE SEQUENCE</scope>
    <source>
        <strain evidence="8">PSN309</strain>
    </source>
</reference>
<evidence type="ECO:0000256" key="1">
    <source>
        <dbReference type="ARBA" id="ARBA00004123"/>
    </source>
</evidence>
<dbReference type="Proteomes" id="UP001302126">
    <property type="component" value="Unassembled WGS sequence"/>
</dbReference>
<gene>
    <name evidence="8" type="ORF">QBC35DRAFT_382010</name>
</gene>
<dbReference type="GO" id="GO:0000976">
    <property type="term" value="F:transcription cis-regulatory region binding"/>
    <property type="evidence" value="ECO:0007669"/>
    <property type="project" value="TreeGrafter"/>
</dbReference>
<keyword evidence="2" id="KW-0805">Transcription regulation</keyword>
<keyword evidence="3" id="KW-0238">DNA-binding</keyword>
<comment type="caution">
    <text evidence="8">The sequence shown here is derived from an EMBL/GenBank/DDBJ whole genome shotgun (WGS) entry which is preliminary data.</text>
</comment>
<dbReference type="InterPro" id="IPR001138">
    <property type="entry name" value="Zn2Cys6_DnaBD"/>
</dbReference>
<dbReference type="PROSITE" id="PS00463">
    <property type="entry name" value="ZN2_CY6_FUNGAL_1"/>
    <property type="match status" value="1"/>
</dbReference>
<evidence type="ECO:0000313" key="8">
    <source>
        <dbReference type="EMBL" id="KAK4188676.1"/>
    </source>
</evidence>
<feature type="region of interest" description="Disordered" evidence="6">
    <location>
        <begin position="163"/>
        <end position="212"/>
    </location>
</feature>
<name>A0AAN7AHD1_9PEZI</name>
<feature type="region of interest" description="Disordered" evidence="6">
    <location>
        <begin position="51"/>
        <end position="70"/>
    </location>
</feature>
<evidence type="ECO:0000256" key="3">
    <source>
        <dbReference type="ARBA" id="ARBA00023125"/>
    </source>
</evidence>
<dbReference type="PANTHER" id="PTHR31845:SF10">
    <property type="entry name" value="ZN(II)2CYS6 TRANSCRIPTION FACTOR (EUROFUNG)"/>
    <property type="match status" value="1"/>
</dbReference>
<organism evidence="8 9">
    <name type="scientific">Podospora australis</name>
    <dbReference type="NCBI Taxonomy" id="1536484"/>
    <lineage>
        <taxon>Eukaryota</taxon>
        <taxon>Fungi</taxon>
        <taxon>Dikarya</taxon>
        <taxon>Ascomycota</taxon>
        <taxon>Pezizomycotina</taxon>
        <taxon>Sordariomycetes</taxon>
        <taxon>Sordariomycetidae</taxon>
        <taxon>Sordariales</taxon>
        <taxon>Podosporaceae</taxon>
        <taxon>Podospora</taxon>
    </lineage>
</organism>
<feature type="compositionally biased region" description="Low complexity" evidence="6">
    <location>
        <begin position="165"/>
        <end position="177"/>
    </location>
</feature>
<dbReference type="InterPro" id="IPR051089">
    <property type="entry name" value="prtT"/>
</dbReference>
<dbReference type="PANTHER" id="PTHR31845">
    <property type="entry name" value="FINGER DOMAIN PROTEIN, PUTATIVE-RELATED"/>
    <property type="match status" value="1"/>
</dbReference>
<dbReference type="Gene3D" id="4.10.240.10">
    <property type="entry name" value="Zn(2)-C6 fungal-type DNA-binding domain"/>
    <property type="match status" value="1"/>
</dbReference>
<evidence type="ECO:0000313" key="9">
    <source>
        <dbReference type="Proteomes" id="UP001302126"/>
    </source>
</evidence>
<feature type="compositionally biased region" description="Polar residues" evidence="6">
    <location>
        <begin position="188"/>
        <end position="202"/>
    </location>
</feature>
<evidence type="ECO:0000256" key="4">
    <source>
        <dbReference type="ARBA" id="ARBA00023163"/>
    </source>
</evidence>
<keyword evidence="9" id="KW-1185">Reference proteome</keyword>
<reference evidence="8" key="1">
    <citation type="journal article" date="2023" name="Mol. Phylogenet. Evol.">
        <title>Genome-scale phylogeny and comparative genomics of the fungal order Sordariales.</title>
        <authorList>
            <person name="Hensen N."/>
            <person name="Bonometti L."/>
            <person name="Westerberg I."/>
            <person name="Brannstrom I.O."/>
            <person name="Guillou S."/>
            <person name="Cros-Aarteil S."/>
            <person name="Calhoun S."/>
            <person name="Haridas S."/>
            <person name="Kuo A."/>
            <person name="Mondo S."/>
            <person name="Pangilinan J."/>
            <person name="Riley R."/>
            <person name="LaButti K."/>
            <person name="Andreopoulos B."/>
            <person name="Lipzen A."/>
            <person name="Chen C."/>
            <person name="Yan M."/>
            <person name="Daum C."/>
            <person name="Ng V."/>
            <person name="Clum A."/>
            <person name="Steindorff A."/>
            <person name="Ohm R.A."/>
            <person name="Martin F."/>
            <person name="Silar P."/>
            <person name="Natvig D.O."/>
            <person name="Lalanne C."/>
            <person name="Gautier V."/>
            <person name="Ament-Velasquez S.L."/>
            <person name="Kruys A."/>
            <person name="Hutchinson M.I."/>
            <person name="Powell A.J."/>
            <person name="Barry K."/>
            <person name="Miller A.N."/>
            <person name="Grigoriev I.V."/>
            <person name="Debuchy R."/>
            <person name="Gladieux P."/>
            <person name="Hiltunen Thoren M."/>
            <person name="Johannesson H."/>
        </authorList>
    </citation>
    <scope>NUCLEOTIDE SEQUENCE</scope>
    <source>
        <strain evidence="8">PSN309</strain>
    </source>
</reference>
<keyword evidence="4" id="KW-0804">Transcription</keyword>
<dbReference type="GO" id="GO:0008270">
    <property type="term" value="F:zinc ion binding"/>
    <property type="evidence" value="ECO:0007669"/>
    <property type="project" value="InterPro"/>
</dbReference>
<dbReference type="EMBL" id="MU864385">
    <property type="protein sequence ID" value="KAK4188676.1"/>
    <property type="molecule type" value="Genomic_DNA"/>
</dbReference>
<evidence type="ECO:0000256" key="2">
    <source>
        <dbReference type="ARBA" id="ARBA00023015"/>
    </source>
</evidence>
<keyword evidence="5" id="KW-0539">Nucleus</keyword>
<protein>
    <submittedName>
        <fullName evidence="8">Protein priB</fullName>
    </submittedName>
</protein>